<dbReference type="AlphaFoldDB" id="A0A4R4Q9P3"/>
<evidence type="ECO:0000313" key="2">
    <source>
        <dbReference type="Proteomes" id="UP000295075"/>
    </source>
</evidence>
<accession>A0A4R4Q9P3</accession>
<dbReference type="Proteomes" id="UP000295075">
    <property type="component" value="Unassembled WGS sequence"/>
</dbReference>
<dbReference type="RefSeq" id="WP_132404826.1">
    <property type="nucleotide sequence ID" value="NZ_SMKA01000026.1"/>
</dbReference>
<organism evidence="1 2">
    <name type="scientific">Kribbella albertanoniae</name>
    <dbReference type="NCBI Taxonomy" id="1266829"/>
    <lineage>
        <taxon>Bacteria</taxon>
        <taxon>Bacillati</taxon>
        <taxon>Actinomycetota</taxon>
        <taxon>Actinomycetes</taxon>
        <taxon>Propionibacteriales</taxon>
        <taxon>Kribbellaceae</taxon>
        <taxon>Kribbella</taxon>
    </lineage>
</organism>
<sequence length="79" mass="8770">MDTQWSWAHYSYDNPFSSPLGTGEVYATEAEARVELARYIVALGSPHTEVALQQLHSTPTGQNVVLIVPDSVFTTRFVD</sequence>
<evidence type="ECO:0000313" key="1">
    <source>
        <dbReference type="EMBL" id="TDC32091.1"/>
    </source>
</evidence>
<dbReference type="EMBL" id="SMKA01000026">
    <property type="protein sequence ID" value="TDC32091.1"/>
    <property type="molecule type" value="Genomic_DNA"/>
</dbReference>
<protein>
    <submittedName>
        <fullName evidence="1">Uncharacterized protein</fullName>
    </submittedName>
</protein>
<keyword evidence="2" id="KW-1185">Reference proteome</keyword>
<comment type="caution">
    <text evidence="1">The sequence shown here is derived from an EMBL/GenBank/DDBJ whole genome shotgun (WGS) entry which is preliminary data.</text>
</comment>
<dbReference type="OrthoDB" id="9860268at2"/>
<proteinExistence type="predicted"/>
<name>A0A4R4Q9P3_9ACTN</name>
<reference evidence="1 2" key="1">
    <citation type="submission" date="2019-03" db="EMBL/GenBank/DDBJ databases">
        <title>Draft genome sequences of novel Actinobacteria.</title>
        <authorList>
            <person name="Sahin N."/>
            <person name="Ay H."/>
            <person name="Saygin H."/>
        </authorList>
    </citation>
    <scope>NUCLEOTIDE SEQUENCE [LARGE SCALE GENOMIC DNA]</scope>
    <source>
        <strain evidence="1 2">JCM 30547</strain>
    </source>
</reference>
<gene>
    <name evidence="1" type="ORF">E1261_09300</name>
</gene>